<organism evidence="1">
    <name type="scientific">Desulfobacca acetoxidans</name>
    <dbReference type="NCBI Taxonomy" id="60893"/>
    <lineage>
        <taxon>Bacteria</taxon>
        <taxon>Pseudomonadati</taxon>
        <taxon>Thermodesulfobacteriota</taxon>
        <taxon>Desulfobaccia</taxon>
        <taxon>Desulfobaccales</taxon>
        <taxon>Desulfobaccaceae</taxon>
        <taxon>Desulfobacca</taxon>
    </lineage>
</organism>
<reference evidence="1" key="1">
    <citation type="journal article" date="2020" name="mSystems">
        <title>Genome- and Community-Level Interaction Insights into Carbon Utilization and Element Cycling Functions of Hydrothermarchaeota in Hydrothermal Sediment.</title>
        <authorList>
            <person name="Zhou Z."/>
            <person name="Liu Y."/>
            <person name="Xu W."/>
            <person name="Pan J."/>
            <person name="Luo Z.H."/>
            <person name="Li M."/>
        </authorList>
    </citation>
    <scope>NUCLEOTIDE SEQUENCE [LARGE SCALE GENOMIC DNA]</scope>
    <source>
        <strain evidence="1">SpSt-853</strain>
    </source>
</reference>
<comment type="caution">
    <text evidence="1">The sequence shown here is derived from an EMBL/GenBank/DDBJ whole genome shotgun (WGS) entry which is preliminary data.</text>
</comment>
<sequence>MSASAALAGYLTGAWLVYVDYQEYCPQRRIPLPGSEYPRLLHNPLEVFGDSEWQKIRAALNRGGFEEASHLAGQLADRLYDYSPGRGLEPSGPGFRGLVSL</sequence>
<evidence type="ECO:0000313" key="1">
    <source>
        <dbReference type="EMBL" id="HGZ12569.1"/>
    </source>
</evidence>
<name>A0A7C5AN55_9BACT</name>
<dbReference type="EMBL" id="DTKJ01000070">
    <property type="protein sequence ID" value="HGZ12569.1"/>
    <property type="molecule type" value="Genomic_DNA"/>
</dbReference>
<dbReference type="AlphaFoldDB" id="A0A7C5AN55"/>
<protein>
    <submittedName>
        <fullName evidence="1">Uncharacterized protein</fullName>
    </submittedName>
</protein>
<proteinExistence type="predicted"/>
<accession>A0A7C5AN55</accession>
<gene>
    <name evidence="1" type="ORF">ENW48_10205</name>
</gene>